<proteinExistence type="predicted"/>
<name>A0A120MY31_9SPHI</name>
<evidence type="ECO:0000313" key="2">
    <source>
        <dbReference type="Proteomes" id="UP000218263"/>
    </source>
</evidence>
<dbReference type="RefSeq" id="WP_157750398.1">
    <property type="nucleotide sequence ID" value="NZ_AP017313.1"/>
</dbReference>
<dbReference type="Proteomes" id="UP000218263">
    <property type="component" value="Chromosome"/>
</dbReference>
<dbReference type="EMBL" id="AP017313">
    <property type="protein sequence ID" value="BAU52437.1"/>
    <property type="molecule type" value="Genomic_DNA"/>
</dbReference>
<dbReference type="KEGG" id="mgot:MgSA37_00598"/>
<gene>
    <name evidence="1" type="ORF">MgSA37_00598</name>
</gene>
<protein>
    <submittedName>
        <fullName evidence="1">Uncharacterized protein</fullName>
    </submittedName>
</protein>
<keyword evidence="2" id="KW-1185">Reference proteome</keyword>
<evidence type="ECO:0000313" key="1">
    <source>
        <dbReference type="EMBL" id="BAU52437.1"/>
    </source>
</evidence>
<accession>A0A120MY31</accession>
<dbReference type="AlphaFoldDB" id="A0A120MY31"/>
<sequence>MKKVVLIWLLVVSLLFCAAKLFAQTPGQQSARTFKQFYFHRVNSAILRDNLMTTELVNTMPGPKNGSISINLSDNSLKIAADGEDDKNYTIKNVGAETTDQYGNKKLIIACTDAAGKSCTATIRREYAYRSDNEMVINITYPNGTGKGYYCTLEENLFTN</sequence>
<organism evidence="1 2">
    <name type="scientific">Mucilaginibacter gotjawali</name>
    <dbReference type="NCBI Taxonomy" id="1550579"/>
    <lineage>
        <taxon>Bacteria</taxon>
        <taxon>Pseudomonadati</taxon>
        <taxon>Bacteroidota</taxon>
        <taxon>Sphingobacteriia</taxon>
        <taxon>Sphingobacteriales</taxon>
        <taxon>Sphingobacteriaceae</taxon>
        <taxon>Mucilaginibacter</taxon>
    </lineage>
</organism>
<reference evidence="1 2" key="1">
    <citation type="submission" date="2015-12" db="EMBL/GenBank/DDBJ databases">
        <title>Genome sequence of Mucilaginibacter gotjawali.</title>
        <authorList>
            <person name="Lee J.S."/>
            <person name="Lee K.C."/>
            <person name="Kim K.K."/>
            <person name="Lee B.W."/>
        </authorList>
    </citation>
    <scope>NUCLEOTIDE SEQUENCE [LARGE SCALE GENOMIC DNA]</scope>
    <source>
        <strain evidence="1 2">SA3-7</strain>
    </source>
</reference>